<accession>A0ABU1PSJ3</accession>
<keyword evidence="1" id="KW-0472">Membrane</keyword>
<keyword evidence="1" id="KW-1133">Transmembrane helix</keyword>
<gene>
    <name evidence="2" type="ORF">J2S66_001945</name>
</gene>
<dbReference type="EMBL" id="JAVDSG010000001">
    <property type="protein sequence ID" value="MDR6593561.1"/>
    <property type="molecule type" value="Genomic_DNA"/>
</dbReference>
<comment type="caution">
    <text evidence="2">The sequence shown here is derived from an EMBL/GenBank/DDBJ whole genome shotgun (WGS) entry which is preliminary data.</text>
</comment>
<evidence type="ECO:0000256" key="1">
    <source>
        <dbReference type="SAM" id="Phobius"/>
    </source>
</evidence>
<dbReference type="RefSeq" id="WP_310306376.1">
    <property type="nucleotide sequence ID" value="NZ_BAAAXB010000001.1"/>
</dbReference>
<keyword evidence="1" id="KW-0812">Transmembrane</keyword>
<protein>
    <submittedName>
        <fullName evidence="2">Uncharacterized protein</fullName>
    </submittedName>
</protein>
<dbReference type="Proteomes" id="UP001268819">
    <property type="component" value="Unassembled WGS sequence"/>
</dbReference>
<keyword evidence="3" id="KW-1185">Reference proteome</keyword>
<proteinExistence type="predicted"/>
<reference evidence="2 3" key="1">
    <citation type="submission" date="2023-07" db="EMBL/GenBank/DDBJ databases">
        <title>Sequencing the genomes of 1000 actinobacteria strains.</title>
        <authorList>
            <person name="Klenk H.-P."/>
        </authorList>
    </citation>
    <scope>NUCLEOTIDE SEQUENCE [LARGE SCALE GENOMIC DNA]</scope>
    <source>
        <strain evidence="2 3">DSM 43749</strain>
    </source>
</reference>
<name>A0ABU1PSJ3_9PSEU</name>
<evidence type="ECO:0000313" key="3">
    <source>
        <dbReference type="Proteomes" id="UP001268819"/>
    </source>
</evidence>
<evidence type="ECO:0000313" key="2">
    <source>
        <dbReference type="EMBL" id="MDR6593561.1"/>
    </source>
</evidence>
<sequence length="49" mass="5315">MDGPLSAIALVTAGVIYRLVNYTLVVGAVIGSNPISSRARRWGRRRIDC</sequence>
<organism evidence="2 3">
    <name type="scientific">Saccharothrix longispora</name>
    <dbReference type="NCBI Taxonomy" id="33920"/>
    <lineage>
        <taxon>Bacteria</taxon>
        <taxon>Bacillati</taxon>
        <taxon>Actinomycetota</taxon>
        <taxon>Actinomycetes</taxon>
        <taxon>Pseudonocardiales</taxon>
        <taxon>Pseudonocardiaceae</taxon>
        <taxon>Saccharothrix</taxon>
    </lineage>
</organism>
<feature type="transmembrane region" description="Helical" evidence="1">
    <location>
        <begin position="6"/>
        <end position="31"/>
    </location>
</feature>